<dbReference type="EMBL" id="CAMXCT010000785">
    <property type="protein sequence ID" value="CAI3983262.1"/>
    <property type="molecule type" value="Genomic_DNA"/>
</dbReference>
<accession>A0A9P1C1Y4</accession>
<dbReference type="EMBL" id="CAMXCT020000785">
    <property type="protein sequence ID" value="CAL1136637.1"/>
    <property type="molecule type" value="Genomic_DNA"/>
</dbReference>
<proteinExistence type="predicted"/>
<evidence type="ECO:0000313" key="3">
    <source>
        <dbReference type="Proteomes" id="UP001152797"/>
    </source>
</evidence>
<gene>
    <name evidence="1" type="ORF">C1SCF055_LOCUS10886</name>
</gene>
<organism evidence="1">
    <name type="scientific">Cladocopium goreaui</name>
    <dbReference type="NCBI Taxonomy" id="2562237"/>
    <lineage>
        <taxon>Eukaryota</taxon>
        <taxon>Sar</taxon>
        <taxon>Alveolata</taxon>
        <taxon>Dinophyceae</taxon>
        <taxon>Suessiales</taxon>
        <taxon>Symbiodiniaceae</taxon>
        <taxon>Cladocopium</taxon>
    </lineage>
</organism>
<reference evidence="1" key="1">
    <citation type="submission" date="2022-10" db="EMBL/GenBank/DDBJ databases">
        <authorList>
            <person name="Chen Y."/>
            <person name="Dougan E. K."/>
            <person name="Chan C."/>
            <person name="Rhodes N."/>
            <person name="Thang M."/>
        </authorList>
    </citation>
    <scope>NUCLEOTIDE SEQUENCE</scope>
</reference>
<sequence length="172" mass="19120">MKFTVSEGRLSVKLPGPSAFEVYWEVHKGGVTRKSGAPNPNATKVKLPFALDTYRVYFPGTYILDHLGNLKCESDAAEQGDGVPQGCKDVPSCVSRPQYVRAKSQNFLAPSEMPQEPVLEAASHNLPDTWVDVGSPKPKRERCKKATWIDKVHDGRRCALRVTTFFCLLKVE</sequence>
<name>A0A9P1C1Y4_9DINO</name>
<keyword evidence="3" id="KW-1185">Reference proteome</keyword>
<protein>
    <submittedName>
        <fullName evidence="2">1,4-alpha-glucan-branching enzyme 2-2, chloroplastic/amyloplastic</fullName>
    </submittedName>
</protein>
<evidence type="ECO:0000313" key="2">
    <source>
        <dbReference type="EMBL" id="CAL4770574.1"/>
    </source>
</evidence>
<dbReference type="Proteomes" id="UP001152797">
    <property type="component" value="Unassembled WGS sequence"/>
</dbReference>
<reference evidence="2 3" key="2">
    <citation type="submission" date="2024-05" db="EMBL/GenBank/DDBJ databases">
        <authorList>
            <person name="Chen Y."/>
            <person name="Shah S."/>
            <person name="Dougan E. K."/>
            <person name="Thang M."/>
            <person name="Chan C."/>
        </authorList>
    </citation>
    <scope>NUCLEOTIDE SEQUENCE [LARGE SCALE GENOMIC DNA]</scope>
</reference>
<dbReference type="EMBL" id="CAMXCT030000785">
    <property type="protein sequence ID" value="CAL4770574.1"/>
    <property type="molecule type" value="Genomic_DNA"/>
</dbReference>
<comment type="caution">
    <text evidence="1">The sequence shown here is derived from an EMBL/GenBank/DDBJ whole genome shotgun (WGS) entry which is preliminary data.</text>
</comment>
<evidence type="ECO:0000313" key="1">
    <source>
        <dbReference type="EMBL" id="CAI3983262.1"/>
    </source>
</evidence>
<dbReference type="AlphaFoldDB" id="A0A9P1C1Y4"/>
<dbReference type="OrthoDB" id="10549491at2759"/>